<dbReference type="InterPro" id="IPR009959">
    <property type="entry name" value="Cyclase_SnoaL-like"/>
</dbReference>
<dbReference type="AlphaFoldDB" id="A0A367FBP9"/>
<evidence type="ECO:0000313" key="3">
    <source>
        <dbReference type="Proteomes" id="UP000253094"/>
    </source>
</evidence>
<dbReference type="InterPro" id="IPR037401">
    <property type="entry name" value="SnoaL-like"/>
</dbReference>
<sequence>MPDATEVKRRLFRAFNDHDMDGVLACYSPDAVLVTPAGVAEGHEQISWYYEHFLEAFTDLCITPWHMYQCGDVTVHEWTLMGTHNGPFLAPSGAVLEATGRQIVVRGAGVCAIARGKIITNREYYDQLELYAQLGRPPG</sequence>
<dbReference type="OrthoDB" id="4539871at2"/>
<evidence type="ECO:0000259" key="1">
    <source>
        <dbReference type="Pfam" id="PF12680"/>
    </source>
</evidence>
<dbReference type="EMBL" id="QOIL01000016">
    <property type="protein sequence ID" value="RCG27292.1"/>
    <property type="molecule type" value="Genomic_DNA"/>
</dbReference>
<feature type="domain" description="SnoaL-like" evidence="1">
    <location>
        <begin position="9"/>
        <end position="119"/>
    </location>
</feature>
<dbReference type="PANTHER" id="PTHR38436:SF1">
    <property type="entry name" value="ESTER CYCLASE"/>
    <property type="match status" value="1"/>
</dbReference>
<accession>A0A367FBP9</accession>
<proteinExistence type="predicted"/>
<gene>
    <name evidence="2" type="ORF">DQ384_26630</name>
</gene>
<dbReference type="PANTHER" id="PTHR38436">
    <property type="entry name" value="POLYKETIDE CYCLASE SNOAL-LIKE DOMAIN"/>
    <property type="match status" value="1"/>
</dbReference>
<dbReference type="Pfam" id="PF12680">
    <property type="entry name" value="SnoaL_2"/>
    <property type="match status" value="1"/>
</dbReference>
<organism evidence="2 3">
    <name type="scientific">Sphaerisporangium album</name>
    <dbReference type="NCBI Taxonomy" id="509200"/>
    <lineage>
        <taxon>Bacteria</taxon>
        <taxon>Bacillati</taxon>
        <taxon>Actinomycetota</taxon>
        <taxon>Actinomycetes</taxon>
        <taxon>Streptosporangiales</taxon>
        <taxon>Streptosporangiaceae</taxon>
        <taxon>Sphaerisporangium</taxon>
    </lineage>
</organism>
<dbReference type="RefSeq" id="WP_114031632.1">
    <property type="nucleotide sequence ID" value="NZ_QOIL01000016.1"/>
</dbReference>
<name>A0A367FBP9_9ACTN</name>
<protein>
    <submittedName>
        <fullName evidence="2">Nuclear transport factor 2 family protein</fullName>
    </submittedName>
</protein>
<dbReference type="GO" id="GO:0030638">
    <property type="term" value="P:polyketide metabolic process"/>
    <property type="evidence" value="ECO:0007669"/>
    <property type="project" value="InterPro"/>
</dbReference>
<dbReference type="Proteomes" id="UP000253094">
    <property type="component" value="Unassembled WGS sequence"/>
</dbReference>
<keyword evidence="3" id="KW-1185">Reference proteome</keyword>
<dbReference type="SUPFAM" id="SSF54427">
    <property type="entry name" value="NTF2-like"/>
    <property type="match status" value="1"/>
</dbReference>
<dbReference type="InterPro" id="IPR032710">
    <property type="entry name" value="NTF2-like_dom_sf"/>
</dbReference>
<comment type="caution">
    <text evidence="2">The sequence shown here is derived from an EMBL/GenBank/DDBJ whole genome shotgun (WGS) entry which is preliminary data.</text>
</comment>
<evidence type="ECO:0000313" key="2">
    <source>
        <dbReference type="EMBL" id="RCG27292.1"/>
    </source>
</evidence>
<reference evidence="2 3" key="1">
    <citation type="submission" date="2018-06" db="EMBL/GenBank/DDBJ databases">
        <title>Sphaerisporangium craniellae sp. nov., isolated from a marine sponge in the South China Sea.</title>
        <authorList>
            <person name="Li L."/>
        </authorList>
    </citation>
    <scope>NUCLEOTIDE SEQUENCE [LARGE SCALE GENOMIC DNA]</scope>
    <source>
        <strain evidence="2 3">CCTCC AA 208026</strain>
    </source>
</reference>
<dbReference type="Gene3D" id="3.10.450.50">
    <property type="match status" value="1"/>
</dbReference>